<comment type="caution">
    <text evidence="1">The sequence shown here is derived from an EMBL/GenBank/DDBJ whole genome shotgun (WGS) entry which is preliminary data.</text>
</comment>
<evidence type="ECO:0008006" key="2">
    <source>
        <dbReference type="Google" id="ProtNLM"/>
    </source>
</evidence>
<dbReference type="EMBL" id="BART01037371">
    <property type="protein sequence ID" value="GAH07046.1"/>
    <property type="molecule type" value="Genomic_DNA"/>
</dbReference>
<name>X1CFH3_9ZZZZ</name>
<proteinExistence type="predicted"/>
<sequence>MKIKYNEISGNEKCPCGSEKKYKTCCLNKTDTLENLISKNLSPQSNLDNYLKLSFIKNCIYPIQ</sequence>
<gene>
    <name evidence="1" type="ORF">S01H4_62561</name>
</gene>
<dbReference type="SUPFAM" id="SSF103642">
    <property type="entry name" value="Sec-C motif"/>
    <property type="match status" value="1"/>
</dbReference>
<evidence type="ECO:0000313" key="1">
    <source>
        <dbReference type="EMBL" id="GAH07046.1"/>
    </source>
</evidence>
<accession>X1CFH3</accession>
<dbReference type="Pfam" id="PF02810">
    <property type="entry name" value="SEC-C"/>
    <property type="match status" value="1"/>
</dbReference>
<dbReference type="InterPro" id="IPR004027">
    <property type="entry name" value="SEC_C_motif"/>
</dbReference>
<dbReference type="Gene3D" id="3.10.450.50">
    <property type="match status" value="1"/>
</dbReference>
<protein>
    <recommendedName>
        <fullName evidence="2">SEC-C motif domain protein</fullName>
    </recommendedName>
</protein>
<organism evidence="1">
    <name type="scientific">marine sediment metagenome</name>
    <dbReference type="NCBI Taxonomy" id="412755"/>
    <lineage>
        <taxon>unclassified sequences</taxon>
        <taxon>metagenomes</taxon>
        <taxon>ecological metagenomes</taxon>
    </lineage>
</organism>
<dbReference type="AlphaFoldDB" id="X1CFH3"/>
<feature type="non-terminal residue" evidence="1">
    <location>
        <position position="64"/>
    </location>
</feature>
<reference evidence="1" key="1">
    <citation type="journal article" date="2014" name="Front. Microbiol.">
        <title>High frequency of phylogenetically diverse reductive dehalogenase-homologous genes in deep subseafloor sedimentary metagenomes.</title>
        <authorList>
            <person name="Kawai M."/>
            <person name="Futagami T."/>
            <person name="Toyoda A."/>
            <person name="Takaki Y."/>
            <person name="Nishi S."/>
            <person name="Hori S."/>
            <person name="Arai W."/>
            <person name="Tsubouchi T."/>
            <person name="Morono Y."/>
            <person name="Uchiyama I."/>
            <person name="Ito T."/>
            <person name="Fujiyama A."/>
            <person name="Inagaki F."/>
            <person name="Takami H."/>
        </authorList>
    </citation>
    <scope>NUCLEOTIDE SEQUENCE</scope>
    <source>
        <strain evidence="1">Expedition CK06-06</strain>
    </source>
</reference>